<organism evidence="4 5">
    <name type="scientific">Amycolatopsis acidiphila</name>
    <dbReference type="NCBI Taxonomy" id="715473"/>
    <lineage>
        <taxon>Bacteria</taxon>
        <taxon>Bacillati</taxon>
        <taxon>Actinomycetota</taxon>
        <taxon>Actinomycetes</taxon>
        <taxon>Pseudonocardiales</taxon>
        <taxon>Pseudonocardiaceae</taxon>
        <taxon>Amycolatopsis</taxon>
    </lineage>
</organism>
<feature type="transmembrane region" description="Helical" evidence="2">
    <location>
        <begin position="121"/>
        <end position="137"/>
    </location>
</feature>
<keyword evidence="2" id="KW-0812">Transmembrane</keyword>
<dbReference type="InterPro" id="IPR027383">
    <property type="entry name" value="Znf_put"/>
</dbReference>
<keyword evidence="2" id="KW-0472">Membrane</keyword>
<protein>
    <recommendedName>
        <fullName evidence="3">Putative zinc-finger domain-containing protein</fullName>
    </recommendedName>
</protein>
<dbReference type="RefSeq" id="WP_144633245.1">
    <property type="nucleotide sequence ID" value="NZ_BNAX01000014.1"/>
</dbReference>
<evidence type="ECO:0000313" key="5">
    <source>
        <dbReference type="Proteomes" id="UP000318578"/>
    </source>
</evidence>
<feature type="transmembrane region" description="Helical" evidence="2">
    <location>
        <begin position="81"/>
        <end position="101"/>
    </location>
</feature>
<feature type="transmembrane region" description="Helical" evidence="2">
    <location>
        <begin position="174"/>
        <end position="190"/>
    </location>
</feature>
<evidence type="ECO:0000259" key="3">
    <source>
        <dbReference type="Pfam" id="PF13490"/>
    </source>
</evidence>
<feature type="region of interest" description="Disordered" evidence="1">
    <location>
        <begin position="197"/>
        <end position="242"/>
    </location>
</feature>
<evidence type="ECO:0000313" key="4">
    <source>
        <dbReference type="EMBL" id="TVT25288.1"/>
    </source>
</evidence>
<reference evidence="4 5" key="1">
    <citation type="submission" date="2019-07" db="EMBL/GenBank/DDBJ databases">
        <title>New species of Amycolatopsis and Streptomyces.</title>
        <authorList>
            <person name="Duangmal K."/>
            <person name="Teo W.F.A."/>
            <person name="Lipun K."/>
        </authorList>
    </citation>
    <scope>NUCLEOTIDE SEQUENCE [LARGE SCALE GENOMIC DNA]</scope>
    <source>
        <strain evidence="4 5">JCM 30562</strain>
    </source>
</reference>
<dbReference type="AlphaFoldDB" id="A0A558ALZ2"/>
<feature type="transmembrane region" description="Helical" evidence="2">
    <location>
        <begin position="149"/>
        <end position="168"/>
    </location>
</feature>
<feature type="domain" description="Putative zinc-finger" evidence="3">
    <location>
        <begin position="3"/>
        <end position="37"/>
    </location>
</feature>
<comment type="caution">
    <text evidence="4">The sequence shown here is derived from an EMBL/GenBank/DDBJ whole genome shotgun (WGS) entry which is preliminary data.</text>
</comment>
<dbReference type="Pfam" id="PF13490">
    <property type="entry name" value="zf-HC2"/>
    <property type="match status" value="1"/>
</dbReference>
<evidence type="ECO:0000256" key="1">
    <source>
        <dbReference type="SAM" id="MobiDB-lite"/>
    </source>
</evidence>
<gene>
    <name evidence="4" type="ORF">FNH06_03175</name>
</gene>
<feature type="compositionally biased region" description="Basic residues" evidence="1">
    <location>
        <begin position="229"/>
        <end position="242"/>
    </location>
</feature>
<sequence length="242" mass="25944">MRCEIFRDALSARIDGEQEPLDPDVLDRHLETCADCRAWYSAAQDLRRWMTVRAAPVVPDLTEVVLDRIPAPTGERWPARIGLGLVALAQLTLSGAQLFGAATGMGAMPAAFMTGHLSHESTAWNLAVGIGLLWAALRPRAAAGQLPVLTGFVLALVAFSVGDLLGHAVTPGRLASHVFVLLGLALLFVVRRQYRDDGRPGTGDALTPQHRTAPGTDPGEAADEPLPGPRRRHRPASRHRAA</sequence>
<proteinExistence type="predicted"/>
<name>A0A558ALZ2_9PSEU</name>
<dbReference type="Proteomes" id="UP000318578">
    <property type="component" value="Unassembled WGS sequence"/>
</dbReference>
<accession>A0A558ALZ2</accession>
<dbReference type="EMBL" id="VJZA01000003">
    <property type="protein sequence ID" value="TVT25288.1"/>
    <property type="molecule type" value="Genomic_DNA"/>
</dbReference>
<keyword evidence="2" id="KW-1133">Transmembrane helix</keyword>
<evidence type="ECO:0000256" key="2">
    <source>
        <dbReference type="SAM" id="Phobius"/>
    </source>
</evidence>
<dbReference type="OrthoDB" id="5197868at2"/>
<keyword evidence="5" id="KW-1185">Reference proteome</keyword>